<dbReference type="InterPro" id="IPR003494">
    <property type="entry name" value="SHS2_FtsA"/>
</dbReference>
<reference evidence="8" key="1">
    <citation type="journal article" date="2014" name="Int. J. Syst. Evol. Microbiol.">
        <title>Complete genome sequence of Corynebacterium casei LMG S-19264T (=DSM 44701T), isolated from a smear-ripened cheese.</title>
        <authorList>
            <consortium name="US DOE Joint Genome Institute (JGI-PGF)"/>
            <person name="Walter F."/>
            <person name="Albersmeier A."/>
            <person name="Kalinowski J."/>
            <person name="Ruckert C."/>
        </authorList>
    </citation>
    <scope>NUCLEOTIDE SEQUENCE</scope>
    <source>
        <strain evidence="8">VKM B-2789</strain>
    </source>
</reference>
<evidence type="ECO:0000256" key="4">
    <source>
        <dbReference type="ARBA" id="ARBA00023306"/>
    </source>
</evidence>
<keyword evidence="3 5" id="KW-0472">Membrane</keyword>
<dbReference type="SMART" id="SM00842">
    <property type="entry name" value="FtsA"/>
    <property type="match status" value="1"/>
</dbReference>
<organism evidence="8 9">
    <name type="scientific">Ancylobacter defluvii</name>
    <dbReference type="NCBI Taxonomy" id="1282440"/>
    <lineage>
        <taxon>Bacteria</taxon>
        <taxon>Pseudomonadati</taxon>
        <taxon>Pseudomonadota</taxon>
        <taxon>Alphaproteobacteria</taxon>
        <taxon>Hyphomicrobiales</taxon>
        <taxon>Xanthobacteraceae</taxon>
        <taxon>Ancylobacter</taxon>
    </lineage>
</organism>
<accession>A0A9W6JUD3</accession>
<dbReference type="GO" id="GO:0009898">
    <property type="term" value="C:cytoplasmic side of plasma membrane"/>
    <property type="evidence" value="ECO:0007669"/>
    <property type="project" value="UniProtKB-UniRule"/>
</dbReference>
<comment type="subcellular location">
    <subcellularLocation>
        <location evidence="5">Cell membrane</location>
        <topology evidence="5">Peripheral membrane protein</topology>
        <orientation evidence="5">Cytoplasmic side</orientation>
    </subcellularLocation>
    <text evidence="5">Localizes to the Z ring in an FtsZ-dependent manner. Targeted to the membrane through a conserved C-terminal amphipathic helix.</text>
</comment>
<evidence type="ECO:0000256" key="3">
    <source>
        <dbReference type="ARBA" id="ARBA00023136"/>
    </source>
</evidence>
<dbReference type="PIRSF" id="PIRSF003101">
    <property type="entry name" value="FtsA"/>
    <property type="match status" value="1"/>
</dbReference>
<dbReference type="AlphaFoldDB" id="A0A9W6JUD3"/>
<protein>
    <recommendedName>
        <fullName evidence="5 6">Cell division protein FtsA</fullName>
    </recommendedName>
</protein>
<feature type="domain" description="SHS2" evidence="7">
    <location>
        <begin position="24"/>
        <end position="220"/>
    </location>
</feature>
<sequence>MSVRAPYDIVPKMRPLSPRRSGVVGVLEIGTSKIVCLIARLKPRDASMTLRRRSHAIEVLGVGHTSAHGIKGGTVADMERAEHSIRRAVDAAERMAGAQIASVIVSMAGGRLGSEHFNAEVELPEPAVAEGDIRRVLDAASAFAVGDGRAVLHALPVSYTIDGVPGVAEPRGMLGRRLGVDLHVITADASAVRNLLLCVERCHLGVEAMVAAPYAAALSALADDESELGTVLIDFGAGTTTVAVVVNGHCVHVDGIAVGGQHITNDVARGLSTRLADAERLKSLHGGVIAVGADEREMLTVPAISEDQRDLPRTVPKSRLLHIIRPRVEEIVELIRDRLVASGHAADAGRRIVLTGGASQLTGHAELVGQILGPQVGSLVRVGRPLGISRLPEAVRGASFAVAAGLLVYPQVAGLEHFEARRRRVSQGSSDGYFSRVGHWLREAF</sequence>
<evidence type="ECO:0000256" key="1">
    <source>
        <dbReference type="ARBA" id="ARBA00022475"/>
    </source>
</evidence>
<dbReference type="EMBL" id="BSFM01000001">
    <property type="protein sequence ID" value="GLK82265.1"/>
    <property type="molecule type" value="Genomic_DNA"/>
</dbReference>
<gene>
    <name evidence="5 8" type="primary">ftsA</name>
    <name evidence="8" type="ORF">GCM10017653_03340</name>
</gene>
<evidence type="ECO:0000256" key="6">
    <source>
        <dbReference type="PIRNR" id="PIRNR003101"/>
    </source>
</evidence>
<dbReference type="PANTHER" id="PTHR32432:SF4">
    <property type="entry name" value="CELL DIVISION PROTEIN FTSA"/>
    <property type="match status" value="1"/>
</dbReference>
<keyword evidence="9" id="KW-1185">Reference proteome</keyword>
<dbReference type="Pfam" id="PF14450">
    <property type="entry name" value="FtsA"/>
    <property type="match status" value="2"/>
</dbReference>
<dbReference type="SUPFAM" id="SSF53067">
    <property type="entry name" value="Actin-like ATPase domain"/>
    <property type="match status" value="2"/>
</dbReference>
<dbReference type="Pfam" id="PF02491">
    <property type="entry name" value="SHS2_FTSA"/>
    <property type="match status" value="1"/>
</dbReference>
<dbReference type="InterPro" id="IPR050696">
    <property type="entry name" value="FtsA/MreB"/>
</dbReference>
<keyword evidence="1 5" id="KW-1003">Cell membrane</keyword>
<evidence type="ECO:0000259" key="7">
    <source>
        <dbReference type="SMART" id="SM00842"/>
    </source>
</evidence>
<dbReference type="CDD" id="cd24048">
    <property type="entry name" value="ASKHA_NBD_FtsA"/>
    <property type="match status" value="1"/>
</dbReference>
<comment type="subunit">
    <text evidence="5">Self-interacts. Interacts with FtsZ.</text>
</comment>
<dbReference type="RefSeq" id="WP_246546448.1">
    <property type="nucleotide sequence ID" value="NZ_BSFM01000001.1"/>
</dbReference>
<comment type="caution">
    <text evidence="8">The sequence shown here is derived from an EMBL/GenBank/DDBJ whole genome shotgun (WGS) entry which is preliminary data.</text>
</comment>
<name>A0A9W6JUD3_9HYPH</name>
<evidence type="ECO:0000313" key="8">
    <source>
        <dbReference type="EMBL" id="GLK82265.1"/>
    </source>
</evidence>
<evidence type="ECO:0000313" key="9">
    <source>
        <dbReference type="Proteomes" id="UP001143330"/>
    </source>
</evidence>
<comment type="function">
    <text evidence="5 6">Cell division protein that is involved in the assembly of the Z ring. May serve as a membrane anchor for the Z ring.</text>
</comment>
<dbReference type="InterPro" id="IPR020823">
    <property type="entry name" value="Cell_div_FtsA"/>
</dbReference>
<keyword evidence="4 5" id="KW-0131">Cell cycle</keyword>
<proteinExistence type="inferred from homology"/>
<evidence type="ECO:0000256" key="2">
    <source>
        <dbReference type="ARBA" id="ARBA00022618"/>
    </source>
</evidence>
<dbReference type="Gene3D" id="3.30.1490.110">
    <property type="match status" value="1"/>
</dbReference>
<dbReference type="Proteomes" id="UP001143330">
    <property type="component" value="Unassembled WGS sequence"/>
</dbReference>
<dbReference type="HAMAP" id="MF_02033">
    <property type="entry name" value="FtsA"/>
    <property type="match status" value="1"/>
</dbReference>
<keyword evidence="2 5" id="KW-0132">Cell division</keyword>
<dbReference type="GO" id="GO:0043093">
    <property type="term" value="P:FtsZ-dependent cytokinesis"/>
    <property type="evidence" value="ECO:0007669"/>
    <property type="project" value="UniProtKB-UniRule"/>
</dbReference>
<dbReference type="PANTHER" id="PTHR32432">
    <property type="entry name" value="CELL DIVISION PROTEIN FTSA-RELATED"/>
    <property type="match status" value="1"/>
</dbReference>
<comment type="similarity">
    <text evidence="5 6">Belongs to the FtsA/MreB family.</text>
</comment>
<dbReference type="InterPro" id="IPR043129">
    <property type="entry name" value="ATPase_NBD"/>
</dbReference>
<reference evidence="8" key="2">
    <citation type="submission" date="2023-01" db="EMBL/GenBank/DDBJ databases">
        <authorList>
            <person name="Sun Q."/>
            <person name="Evtushenko L."/>
        </authorList>
    </citation>
    <scope>NUCLEOTIDE SEQUENCE</scope>
    <source>
        <strain evidence="8">VKM B-2789</strain>
    </source>
</reference>
<evidence type="ECO:0000256" key="5">
    <source>
        <dbReference type="HAMAP-Rule" id="MF_02033"/>
    </source>
</evidence>
<dbReference type="GO" id="GO:0032153">
    <property type="term" value="C:cell division site"/>
    <property type="evidence" value="ECO:0007669"/>
    <property type="project" value="UniProtKB-UniRule"/>
</dbReference>
<dbReference type="NCBIfam" id="TIGR01174">
    <property type="entry name" value="ftsA"/>
    <property type="match status" value="1"/>
</dbReference>
<dbReference type="Gene3D" id="3.30.420.40">
    <property type="match status" value="1"/>
</dbReference>